<sequence length="287" mass="31882">MKQGFIKCPPYLPSTPQISCVFIFYDQSSLGFICKAKSLWTHIFSFAQAMLVSLLGQLHLRFSKTLVSPMIMQDEINERTTLNANLSNEGPNDTFGQVIGKEKHGRVRIYGLGVSLSNLWRDTSGHKANQDITMDVMEAKNSELRPKVSHVQHVPNNLTNTSNQVTTASSSLDMATRHQAWSLSSIQDASLTQVGDVVVLKSIIRPTKTVAIRVLKSTDASKEVEGEKLGPDYWKVHVQVPIKPNESLIRSYGLVKTIGQAIGAHVAWPAPFVISQLMDASREYLYK</sequence>
<dbReference type="Pfam" id="PF03017">
    <property type="entry name" value="Transposase_23"/>
    <property type="match status" value="1"/>
</dbReference>
<dbReference type="STRING" id="542762.A0A4S4E4M2"/>
<comment type="caution">
    <text evidence="2">The sequence shown here is derived from an EMBL/GenBank/DDBJ whole genome shotgun (WGS) entry which is preliminary data.</text>
</comment>
<dbReference type="EMBL" id="SDRB02007967">
    <property type="protein sequence ID" value="THG10216.1"/>
    <property type="molecule type" value="Genomic_DNA"/>
</dbReference>
<gene>
    <name evidence="2" type="ORF">TEA_003618</name>
</gene>
<proteinExistence type="predicted"/>
<evidence type="ECO:0000313" key="2">
    <source>
        <dbReference type="EMBL" id="THG10216.1"/>
    </source>
</evidence>
<protein>
    <recommendedName>
        <fullName evidence="1">Transposase Tnp1/En/Spm-like domain-containing protein</fullName>
    </recommendedName>
</protein>
<reference evidence="2 3" key="1">
    <citation type="journal article" date="2018" name="Proc. Natl. Acad. Sci. U.S.A.">
        <title>Draft genome sequence of Camellia sinensis var. sinensis provides insights into the evolution of the tea genome and tea quality.</title>
        <authorList>
            <person name="Wei C."/>
            <person name="Yang H."/>
            <person name="Wang S."/>
            <person name="Zhao J."/>
            <person name="Liu C."/>
            <person name="Gao L."/>
            <person name="Xia E."/>
            <person name="Lu Y."/>
            <person name="Tai Y."/>
            <person name="She G."/>
            <person name="Sun J."/>
            <person name="Cao H."/>
            <person name="Tong W."/>
            <person name="Gao Q."/>
            <person name="Li Y."/>
            <person name="Deng W."/>
            <person name="Jiang X."/>
            <person name="Wang W."/>
            <person name="Chen Q."/>
            <person name="Zhang S."/>
            <person name="Li H."/>
            <person name="Wu J."/>
            <person name="Wang P."/>
            <person name="Li P."/>
            <person name="Shi C."/>
            <person name="Zheng F."/>
            <person name="Jian J."/>
            <person name="Huang B."/>
            <person name="Shan D."/>
            <person name="Shi M."/>
            <person name="Fang C."/>
            <person name="Yue Y."/>
            <person name="Li F."/>
            <person name="Li D."/>
            <person name="Wei S."/>
            <person name="Han B."/>
            <person name="Jiang C."/>
            <person name="Yin Y."/>
            <person name="Xia T."/>
            <person name="Zhang Z."/>
            <person name="Bennetzen J.L."/>
            <person name="Zhao S."/>
            <person name="Wan X."/>
        </authorList>
    </citation>
    <scope>NUCLEOTIDE SEQUENCE [LARGE SCALE GENOMIC DNA]</scope>
    <source>
        <strain evidence="3">cv. Shuchazao</strain>
        <tissue evidence="2">Leaf</tissue>
    </source>
</reference>
<evidence type="ECO:0000313" key="3">
    <source>
        <dbReference type="Proteomes" id="UP000306102"/>
    </source>
</evidence>
<dbReference type="Proteomes" id="UP000306102">
    <property type="component" value="Unassembled WGS sequence"/>
</dbReference>
<dbReference type="AlphaFoldDB" id="A0A4S4E4M2"/>
<name>A0A4S4E4M2_CAMSN</name>
<evidence type="ECO:0000259" key="1">
    <source>
        <dbReference type="Pfam" id="PF03017"/>
    </source>
</evidence>
<feature type="domain" description="Transposase Tnp1/En/Spm-like" evidence="1">
    <location>
        <begin position="198"/>
        <end position="262"/>
    </location>
</feature>
<keyword evidence="3" id="KW-1185">Reference proteome</keyword>
<organism evidence="2 3">
    <name type="scientific">Camellia sinensis var. sinensis</name>
    <name type="common">China tea</name>
    <dbReference type="NCBI Taxonomy" id="542762"/>
    <lineage>
        <taxon>Eukaryota</taxon>
        <taxon>Viridiplantae</taxon>
        <taxon>Streptophyta</taxon>
        <taxon>Embryophyta</taxon>
        <taxon>Tracheophyta</taxon>
        <taxon>Spermatophyta</taxon>
        <taxon>Magnoliopsida</taxon>
        <taxon>eudicotyledons</taxon>
        <taxon>Gunneridae</taxon>
        <taxon>Pentapetalae</taxon>
        <taxon>asterids</taxon>
        <taxon>Ericales</taxon>
        <taxon>Theaceae</taxon>
        <taxon>Camellia</taxon>
    </lineage>
</organism>
<accession>A0A4S4E4M2</accession>
<dbReference type="InterPro" id="IPR004264">
    <property type="entry name" value="Transposase_23"/>
</dbReference>